<dbReference type="SUPFAM" id="SSF52172">
    <property type="entry name" value="CheY-like"/>
    <property type="match status" value="1"/>
</dbReference>
<dbReference type="EC" id="2.7.13.3" evidence="2"/>
<dbReference type="SMART" id="SM00387">
    <property type="entry name" value="HATPase_c"/>
    <property type="match status" value="1"/>
</dbReference>
<dbReference type="PROSITE" id="PS50110">
    <property type="entry name" value="RESPONSE_REGULATORY"/>
    <property type="match status" value="1"/>
</dbReference>
<dbReference type="Pfam" id="PF02518">
    <property type="entry name" value="HATPase_c"/>
    <property type="match status" value="1"/>
</dbReference>
<dbReference type="Gene3D" id="3.30.450.40">
    <property type="match status" value="1"/>
</dbReference>
<evidence type="ECO:0000256" key="1">
    <source>
        <dbReference type="ARBA" id="ARBA00000085"/>
    </source>
</evidence>
<feature type="region of interest" description="Disordered" evidence="7">
    <location>
        <begin position="803"/>
        <end position="822"/>
    </location>
</feature>
<evidence type="ECO:0000256" key="5">
    <source>
        <dbReference type="ARBA" id="ARBA00022777"/>
    </source>
</evidence>
<dbReference type="InterPro" id="IPR036890">
    <property type="entry name" value="HATPase_C_sf"/>
</dbReference>
<dbReference type="SUPFAM" id="SSF55874">
    <property type="entry name" value="ATPase domain of HSP90 chaperone/DNA topoisomerase II/histidine kinase"/>
    <property type="match status" value="1"/>
</dbReference>
<dbReference type="Pfam" id="PF00512">
    <property type="entry name" value="HisKA"/>
    <property type="match status" value="1"/>
</dbReference>
<evidence type="ECO:0000256" key="4">
    <source>
        <dbReference type="ARBA" id="ARBA00022679"/>
    </source>
</evidence>
<accession>A0AAD6D7J1</accession>
<gene>
    <name evidence="10" type="ORF">N7494_000082</name>
</gene>
<dbReference type="PRINTS" id="PR00344">
    <property type="entry name" value="BCTRLSENSOR"/>
</dbReference>
<dbReference type="Gene3D" id="3.30.565.10">
    <property type="entry name" value="Histidine kinase-like ATPase, C-terminal domain"/>
    <property type="match status" value="1"/>
</dbReference>
<dbReference type="InterPro" id="IPR005467">
    <property type="entry name" value="His_kinase_dom"/>
</dbReference>
<dbReference type="Pfam" id="PF00072">
    <property type="entry name" value="Response_reg"/>
    <property type="match status" value="1"/>
</dbReference>
<dbReference type="Gene3D" id="1.10.287.130">
    <property type="match status" value="1"/>
</dbReference>
<sequence>MAPISGQRIPFFPKADAAILTSKRAPPPTRPETVGPIFDRENADRPIESWPSDVETKFYPRTKPYAPATVPERPPEIAGRYLRAFLPENERLRLSMLWYYTQDILKEDEFLSGLQEKAHLAQESTGWEFSVIGILDVNVYIRLATVGLELGILPRGETICAHTVTQPLSVFLLPNMMEDWRFQESPYLELGGLRAYAGAPLRLQNENGECVGLGSLCVASGKSEEPLTASQQQSLIRLADWVVSDLVQCARARRQRARRQMSELLVMAQKETDDIVSDAPVLGILKTMYADAVIRLQPSNSNQVEVEGRDPIPISEIEEGLWEDNDYFDDFIANSNHLDPSSNRVVRIISAPCECISGSSLLVVASKDVHLVFDDVDSWFVQACADMISQMWRKSLLIEAIHAKERFLQGISHQLRTPIHGILGSVELLAEELQSRNFNESVLPLSALTKGDPSINSREPSTYLNIIKTAGRDLTSIVNNLITLNRWADIAMTEREHDLHTVDELEAEIQNEILKLTSGDTRYKTSISFTRHSPPGFESFRSDLSVLRDSIAPLIINSIQNTLEGIVSIAVSIRPDCKQLVVDIKDNGQGIHPDNQQRIFEPYEKVNLHTAGAGLGLTLASKFATLLYGSVELISSDVGRGSHFRATFREFQFLCSPLSQPLASKFNNLPSKFFNMSAGSDGVLLSNDFTDFLTRNCFTSSDTIEDCLVILDAVPDSETHCLHLSQIPLGQVAICLVPDSEGKSSSEGCANNIVYACGPLSTSNMCLALERAQNILVGAKISHPGLLNSDQPYLTAPEHYQDLSTDEEGTSNPSTSTSINPDLEETIPSKSQADAANHLDLRLSTLLSLDLTSSPRPTTLIVDDNAINLRIVEMYCNKRGLLSYSATNGCEAVDIFSRCQSLSAAGNGAPIGLVFMDLQMPICDGIEATRQIRLLEQQNRWGKIALFIMTGQDSPSDRAAAEDAGADEYLVKPVVIKQLDRFVKQYFPAFEACQKPHTIFRMKC</sequence>
<dbReference type="GO" id="GO:0009927">
    <property type="term" value="F:histidine phosphotransfer kinase activity"/>
    <property type="evidence" value="ECO:0007669"/>
    <property type="project" value="TreeGrafter"/>
</dbReference>
<evidence type="ECO:0000256" key="2">
    <source>
        <dbReference type="ARBA" id="ARBA00012438"/>
    </source>
</evidence>
<keyword evidence="11" id="KW-1185">Reference proteome</keyword>
<evidence type="ECO:0000256" key="6">
    <source>
        <dbReference type="PROSITE-ProRule" id="PRU00169"/>
    </source>
</evidence>
<dbReference type="CDD" id="cd17546">
    <property type="entry name" value="REC_hyHK_CKI1_RcsC-like"/>
    <property type="match status" value="1"/>
</dbReference>
<evidence type="ECO:0000259" key="9">
    <source>
        <dbReference type="PROSITE" id="PS50110"/>
    </source>
</evidence>
<keyword evidence="4" id="KW-0808">Transferase</keyword>
<comment type="caution">
    <text evidence="10">The sequence shown here is derived from an EMBL/GenBank/DDBJ whole genome shotgun (WGS) entry which is preliminary data.</text>
</comment>
<dbReference type="GO" id="GO:0000155">
    <property type="term" value="F:phosphorelay sensor kinase activity"/>
    <property type="evidence" value="ECO:0007669"/>
    <property type="project" value="InterPro"/>
</dbReference>
<dbReference type="AlphaFoldDB" id="A0AAD6D7J1"/>
<dbReference type="Gene3D" id="3.40.50.2300">
    <property type="match status" value="1"/>
</dbReference>
<feature type="compositionally biased region" description="Low complexity" evidence="7">
    <location>
        <begin position="810"/>
        <end position="821"/>
    </location>
</feature>
<dbReference type="InterPro" id="IPR004358">
    <property type="entry name" value="Sig_transdc_His_kin-like_C"/>
</dbReference>
<evidence type="ECO:0000256" key="3">
    <source>
        <dbReference type="ARBA" id="ARBA00022553"/>
    </source>
</evidence>
<evidence type="ECO:0000313" key="11">
    <source>
        <dbReference type="Proteomes" id="UP001220324"/>
    </source>
</evidence>
<dbReference type="PANTHER" id="PTHR43047">
    <property type="entry name" value="TWO-COMPONENT HISTIDINE PROTEIN KINASE"/>
    <property type="match status" value="1"/>
</dbReference>
<evidence type="ECO:0000259" key="8">
    <source>
        <dbReference type="PROSITE" id="PS50109"/>
    </source>
</evidence>
<dbReference type="GO" id="GO:0005886">
    <property type="term" value="C:plasma membrane"/>
    <property type="evidence" value="ECO:0007669"/>
    <property type="project" value="TreeGrafter"/>
</dbReference>
<comment type="catalytic activity">
    <reaction evidence="1">
        <text>ATP + protein L-histidine = ADP + protein N-phospho-L-histidine.</text>
        <dbReference type="EC" id="2.7.13.3"/>
    </reaction>
</comment>
<keyword evidence="3 6" id="KW-0597">Phosphoprotein</keyword>
<dbReference type="CDD" id="cd00082">
    <property type="entry name" value="HisKA"/>
    <property type="match status" value="1"/>
</dbReference>
<protein>
    <recommendedName>
        <fullName evidence="2">histidine kinase</fullName>
        <ecNumber evidence="2">2.7.13.3</ecNumber>
    </recommendedName>
</protein>
<dbReference type="CDD" id="cd00075">
    <property type="entry name" value="HATPase"/>
    <property type="match status" value="1"/>
</dbReference>
<dbReference type="InterPro" id="IPR003594">
    <property type="entry name" value="HATPase_dom"/>
</dbReference>
<dbReference type="SUPFAM" id="SSF47384">
    <property type="entry name" value="Homodimeric domain of signal transducing histidine kinase"/>
    <property type="match status" value="1"/>
</dbReference>
<dbReference type="InterPro" id="IPR011006">
    <property type="entry name" value="CheY-like_superfamily"/>
</dbReference>
<feature type="domain" description="Response regulatory" evidence="9">
    <location>
        <begin position="858"/>
        <end position="987"/>
    </location>
</feature>
<dbReference type="SMART" id="SM00448">
    <property type="entry name" value="REC"/>
    <property type="match status" value="1"/>
</dbReference>
<dbReference type="Proteomes" id="UP001220324">
    <property type="component" value="Unassembled WGS sequence"/>
</dbReference>
<proteinExistence type="predicted"/>
<feature type="domain" description="Histidine kinase" evidence="8">
    <location>
        <begin position="410"/>
        <end position="652"/>
    </location>
</feature>
<dbReference type="InterPro" id="IPR001789">
    <property type="entry name" value="Sig_transdc_resp-reg_receiver"/>
</dbReference>
<feature type="modified residue" description="4-aspartylphosphate" evidence="6">
    <location>
        <position position="917"/>
    </location>
</feature>
<keyword evidence="5 10" id="KW-0418">Kinase</keyword>
<dbReference type="InterPro" id="IPR003661">
    <property type="entry name" value="HisK_dim/P_dom"/>
</dbReference>
<dbReference type="PROSITE" id="PS50109">
    <property type="entry name" value="HIS_KIN"/>
    <property type="match status" value="1"/>
</dbReference>
<evidence type="ECO:0000313" key="10">
    <source>
        <dbReference type="EMBL" id="KAJ5556167.1"/>
    </source>
</evidence>
<dbReference type="PANTHER" id="PTHR43047:SF72">
    <property type="entry name" value="OSMOSENSING HISTIDINE PROTEIN KINASE SLN1"/>
    <property type="match status" value="1"/>
</dbReference>
<organism evidence="10 11">
    <name type="scientific">Penicillium frequentans</name>
    <dbReference type="NCBI Taxonomy" id="3151616"/>
    <lineage>
        <taxon>Eukaryota</taxon>
        <taxon>Fungi</taxon>
        <taxon>Dikarya</taxon>
        <taxon>Ascomycota</taxon>
        <taxon>Pezizomycotina</taxon>
        <taxon>Eurotiomycetes</taxon>
        <taxon>Eurotiomycetidae</taxon>
        <taxon>Eurotiales</taxon>
        <taxon>Aspergillaceae</taxon>
        <taxon>Penicillium</taxon>
    </lineage>
</organism>
<dbReference type="InterPro" id="IPR036097">
    <property type="entry name" value="HisK_dim/P_sf"/>
</dbReference>
<name>A0AAD6D7J1_9EURO</name>
<reference evidence="10 11" key="1">
    <citation type="journal article" date="2023" name="IMA Fungus">
        <title>Comparative genomic study of the Penicillium genus elucidates a diverse pangenome and 15 lateral gene transfer events.</title>
        <authorList>
            <person name="Petersen C."/>
            <person name="Sorensen T."/>
            <person name="Nielsen M.R."/>
            <person name="Sondergaard T.E."/>
            <person name="Sorensen J.L."/>
            <person name="Fitzpatrick D.A."/>
            <person name="Frisvad J.C."/>
            <person name="Nielsen K.L."/>
        </authorList>
    </citation>
    <scope>NUCLEOTIDE SEQUENCE [LARGE SCALE GENOMIC DNA]</scope>
    <source>
        <strain evidence="10 11">IBT 35679</strain>
    </source>
</reference>
<dbReference type="SMART" id="SM00388">
    <property type="entry name" value="HisKA"/>
    <property type="match status" value="1"/>
</dbReference>
<dbReference type="EMBL" id="JAQIZZ010000001">
    <property type="protein sequence ID" value="KAJ5556167.1"/>
    <property type="molecule type" value="Genomic_DNA"/>
</dbReference>
<dbReference type="SUPFAM" id="SSF55781">
    <property type="entry name" value="GAF domain-like"/>
    <property type="match status" value="1"/>
</dbReference>
<dbReference type="InterPro" id="IPR029016">
    <property type="entry name" value="GAF-like_dom_sf"/>
</dbReference>
<evidence type="ECO:0000256" key="7">
    <source>
        <dbReference type="SAM" id="MobiDB-lite"/>
    </source>
</evidence>